<dbReference type="STRING" id="1238425.J07HQW2_00448"/>
<evidence type="ECO:0000313" key="3">
    <source>
        <dbReference type="Proteomes" id="UP000030710"/>
    </source>
</evidence>
<dbReference type="EMBL" id="KE356561">
    <property type="protein sequence ID" value="ERG94014.1"/>
    <property type="molecule type" value="Genomic_DNA"/>
</dbReference>
<protein>
    <submittedName>
        <fullName evidence="2">Uncharacterized protein</fullName>
    </submittedName>
</protein>
<name>U1MUJ6_9EURY</name>
<dbReference type="eggNOG" id="arCOG04816">
    <property type="taxonomic scope" value="Archaea"/>
</dbReference>
<proteinExistence type="predicted"/>
<reference evidence="2 3" key="1">
    <citation type="journal article" date="2013" name="PLoS ONE">
        <title>Assembly-driven community genomics of a hypersaline microbial ecosystem.</title>
        <authorList>
            <person name="Podell S."/>
            <person name="Ugalde J.A."/>
            <person name="Narasingarao P."/>
            <person name="Banfield J.F."/>
            <person name="Heidelberg K.B."/>
            <person name="Allen E.E."/>
        </authorList>
    </citation>
    <scope>NUCLEOTIDE SEQUENCE [LARGE SCALE GENOMIC DNA]</scope>
    <source>
        <strain evidence="3">J07HQW2</strain>
    </source>
</reference>
<sequence>MEQIDRRQPTTTFDLTHQAACNDQTVQSISNAFTSLSGPYYGIEGEILGVNHKKFTRLCHTRQISTNGFSGRFSKGDPCICVSPDELANFAVVPHTDALPRASRGSSGGSPDARSPLTTTDEDLLSQYDSGMHIGYAETAVDSRSDIQSISMRDN</sequence>
<dbReference type="HOGENOM" id="CLU_1691516_0_0_2"/>
<evidence type="ECO:0000313" key="2">
    <source>
        <dbReference type="EMBL" id="ERG94014.1"/>
    </source>
</evidence>
<evidence type="ECO:0000256" key="1">
    <source>
        <dbReference type="SAM" id="MobiDB-lite"/>
    </source>
</evidence>
<organism evidence="2 3">
    <name type="scientific">Haloquadratum walsbyi J07HQW2</name>
    <dbReference type="NCBI Taxonomy" id="1238425"/>
    <lineage>
        <taxon>Archaea</taxon>
        <taxon>Methanobacteriati</taxon>
        <taxon>Methanobacteriota</taxon>
        <taxon>Stenosarchaea group</taxon>
        <taxon>Halobacteria</taxon>
        <taxon>Halobacteriales</taxon>
        <taxon>Haloferacaceae</taxon>
        <taxon>Haloquadratum</taxon>
    </lineage>
</organism>
<dbReference type="RefSeq" id="WP_021053508.1">
    <property type="nucleotide sequence ID" value="NZ_KE356561.1"/>
</dbReference>
<gene>
    <name evidence="2" type="ORF">J07HQW2_00448</name>
</gene>
<feature type="compositionally biased region" description="Low complexity" evidence="1">
    <location>
        <begin position="99"/>
        <end position="116"/>
    </location>
</feature>
<dbReference type="AlphaFoldDB" id="U1MUJ6"/>
<accession>U1MUJ6</accession>
<feature type="region of interest" description="Disordered" evidence="1">
    <location>
        <begin position="99"/>
        <end position="119"/>
    </location>
</feature>
<dbReference type="Proteomes" id="UP000030710">
    <property type="component" value="Unassembled WGS sequence"/>
</dbReference>